<dbReference type="Gene3D" id="3.30.70.1320">
    <property type="entry name" value="Multidrug efflux transporter AcrB pore domain like"/>
    <property type="match status" value="1"/>
</dbReference>
<feature type="transmembrane region" description="Helical" evidence="1">
    <location>
        <begin position="932"/>
        <end position="953"/>
    </location>
</feature>
<dbReference type="Gene3D" id="3.30.70.1430">
    <property type="entry name" value="Multidrug efflux transporter AcrB pore domain"/>
    <property type="match status" value="2"/>
</dbReference>
<dbReference type="PRINTS" id="PR00702">
    <property type="entry name" value="ACRIFLAVINRP"/>
</dbReference>
<dbReference type="GO" id="GO:0005886">
    <property type="term" value="C:plasma membrane"/>
    <property type="evidence" value="ECO:0007669"/>
    <property type="project" value="TreeGrafter"/>
</dbReference>
<dbReference type="Proteomes" id="UP000231143">
    <property type="component" value="Unassembled WGS sequence"/>
</dbReference>
<evidence type="ECO:0000256" key="1">
    <source>
        <dbReference type="SAM" id="Phobius"/>
    </source>
</evidence>
<name>A0A2H0DYC5_9BACT</name>
<proteinExistence type="predicted"/>
<dbReference type="GO" id="GO:0042910">
    <property type="term" value="F:xenobiotic transmembrane transporter activity"/>
    <property type="evidence" value="ECO:0007669"/>
    <property type="project" value="TreeGrafter"/>
</dbReference>
<dbReference type="PANTHER" id="PTHR32063:SF33">
    <property type="entry name" value="RND SUPERFAMILY EFFLUX PUMP PERMEASE COMPONENT"/>
    <property type="match status" value="1"/>
</dbReference>
<dbReference type="InterPro" id="IPR001036">
    <property type="entry name" value="Acrflvin-R"/>
</dbReference>
<dbReference type="PANTHER" id="PTHR32063">
    <property type="match status" value="1"/>
</dbReference>
<dbReference type="Gene3D" id="3.30.2090.10">
    <property type="entry name" value="Multidrug efflux transporter AcrB TolC docking domain, DN and DC subdomains"/>
    <property type="match status" value="2"/>
</dbReference>
<reference evidence="2 3" key="1">
    <citation type="submission" date="2017-09" db="EMBL/GenBank/DDBJ databases">
        <title>Depth-based differentiation of microbial function through sediment-hosted aquifers and enrichment of novel symbionts in the deep terrestrial subsurface.</title>
        <authorList>
            <person name="Probst A.J."/>
            <person name="Ladd B."/>
            <person name="Jarett J.K."/>
            <person name="Geller-Mcgrath D.E."/>
            <person name="Sieber C.M."/>
            <person name="Emerson J.B."/>
            <person name="Anantharaman K."/>
            <person name="Thomas B.C."/>
            <person name="Malmstrom R."/>
            <person name="Stieglmeier M."/>
            <person name="Klingl A."/>
            <person name="Woyke T."/>
            <person name="Ryan C.M."/>
            <person name="Banfield J.F."/>
        </authorList>
    </citation>
    <scope>NUCLEOTIDE SEQUENCE [LARGE SCALE GENOMIC DNA]</scope>
    <source>
        <strain evidence="2">CG22_combo_CG10-13_8_21_14_all_36_13</strain>
    </source>
</reference>
<evidence type="ECO:0000313" key="3">
    <source>
        <dbReference type="Proteomes" id="UP000231143"/>
    </source>
</evidence>
<organism evidence="2 3">
    <name type="scientific">Candidatus Campbellbacteria bacterium CG22_combo_CG10-13_8_21_14_all_36_13</name>
    <dbReference type="NCBI Taxonomy" id="1974529"/>
    <lineage>
        <taxon>Bacteria</taxon>
        <taxon>Candidatus Campbelliibacteriota</taxon>
    </lineage>
</organism>
<dbReference type="SUPFAM" id="SSF82714">
    <property type="entry name" value="Multidrug efflux transporter AcrB TolC docking domain, DN and DC subdomains"/>
    <property type="match status" value="2"/>
</dbReference>
<keyword evidence="1" id="KW-0812">Transmembrane</keyword>
<evidence type="ECO:0000313" key="2">
    <source>
        <dbReference type="EMBL" id="PIP87176.1"/>
    </source>
</evidence>
<feature type="transmembrane region" description="Helical" evidence="1">
    <location>
        <begin position="904"/>
        <end position="926"/>
    </location>
</feature>
<feature type="transmembrane region" description="Helical" evidence="1">
    <location>
        <begin position="389"/>
        <end position="410"/>
    </location>
</feature>
<feature type="transmembrane region" description="Helical" evidence="1">
    <location>
        <begin position="880"/>
        <end position="897"/>
    </location>
</feature>
<keyword evidence="1" id="KW-0472">Membrane</keyword>
<dbReference type="Gene3D" id="1.20.1640.10">
    <property type="entry name" value="Multidrug efflux transporter AcrB transmembrane domain"/>
    <property type="match status" value="2"/>
</dbReference>
<feature type="transmembrane region" description="Helical" evidence="1">
    <location>
        <begin position="983"/>
        <end position="1001"/>
    </location>
</feature>
<feature type="transmembrane region" description="Helical" evidence="1">
    <location>
        <begin position="538"/>
        <end position="563"/>
    </location>
</feature>
<dbReference type="EMBL" id="PCTT01000021">
    <property type="protein sequence ID" value="PIP87176.1"/>
    <property type="molecule type" value="Genomic_DNA"/>
</dbReference>
<dbReference type="Gene3D" id="3.30.70.1440">
    <property type="entry name" value="Multidrug efflux transporter AcrB pore domain"/>
    <property type="match status" value="1"/>
</dbReference>
<evidence type="ECO:0008006" key="4">
    <source>
        <dbReference type="Google" id="ProtNLM"/>
    </source>
</evidence>
<sequence>MYRFWSFFIKNKRFSQLILFALILFGTLSVISIPKESTPEVEIPIGIVSTFLPGGSAEDVEQLITDEIESGLTNLKNVKNITSSSGEGVSSVVVEFEASANIDDSIKKLKDAVDAIKYKLPIEAEDPSVIQVDFSSEPIMIISVATDRAATENILLADTVERELEKVKGVSDVIAQGLRKREVQVVVNSEALDRFGITLVEVTNAIRNANTNLPIGSISFDNTTYNVSFDADIKSPDEVENIVITEKNGLPIYVRDIAFISVGVEKISNLSRVSVGGSPSEQAMSFSVLKQSGGDITETTALIREVLAKMQDGGILEGSNVLISYDIGEFITKDLSNLTLTALQTIILVMIILFLAIGLKEALIAGISIPISFLIAFIGLSISGNTINFVSLFSLILAVGILVDSAIVIIEGMHSNIEATNGDGSKSVISVALQTLKEFHSPLFSGTLTTIAVFAPLFFISGITGEFISSIPFTMIFVLAASIVVALGFLPVIASSFIKKEEKHDKWDDKRSYYLTKIELWYKSILLKILGNRKRERLVIKWSIIGFFIALLLPMTGIVKVIFFPQEDVDFVFIEVETKGGTILEQTDLATRQVEEILYDTQYVESFVTTVGSGSSFSGNIGGGSSSGGSIANITVNLNKNRKKSSTEISDIIRAQTSLIKSADVRVLQTNSGPPSGAPVLIKFFGDDLNTLEQVASKGENILKQIDGTIDVETSTKDDGIEFVISVDRDKASELGVSVPIVAQTLRTAIHGATATTIKKGGEDIDVVVLMNLNPNYQDPYDSQDTTIDTVRQIEIPTPRGTVLIGSFVDVSLKKGSSVIRHEDSKRITTLSSEIEDGTTAATIIGKFTDVIEKEKIVPEDIIMKIGGETEDVNQSFKEMGFAFIAGILLMLAILVLQFGSLRYAGFILVIIPLSMIGIFAGLALTRQPLSFPSLMGIIALSGILVNNSIILIDKMNSLRENSPEKSMREVVVESGVSRLRPILLTTITTVIGIIPLTYAGGLWAPLAWSIIFGLSFSVVLTLVLIPIMYDMWHKR</sequence>
<feature type="transmembrane region" description="Helical" evidence="1">
    <location>
        <begin position="338"/>
        <end position="356"/>
    </location>
</feature>
<dbReference type="InterPro" id="IPR027463">
    <property type="entry name" value="AcrB_DN_DC_subdom"/>
</dbReference>
<feature type="transmembrane region" description="Helical" evidence="1">
    <location>
        <begin position="443"/>
        <end position="463"/>
    </location>
</feature>
<dbReference type="SUPFAM" id="SSF82866">
    <property type="entry name" value="Multidrug efflux transporter AcrB transmembrane domain"/>
    <property type="match status" value="2"/>
</dbReference>
<gene>
    <name evidence="2" type="ORF">COW81_01650</name>
</gene>
<protein>
    <recommendedName>
        <fullName evidence="4">Acriflavin resistance protein</fullName>
    </recommendedName>
</protein>
<keyword evidence="1" id="KW-1133">Transmembrane helix</keyword>
<dbReference type="AlphaFoldDB" id="A0A2H0DYC5"/>
<dbReference type="Pfam" id="PF00873">
    <property type="entry name" value="ACR_tran"/>
    <property type="match status" value="1"/>
</dbReference>
<comment type="caution">
    <text evidence="2">The sequence shown here is derived from an EMBL/GenBank/DDBJ whole genome shotgun (WGS) entry which is preliminary data.</text>
</comment>
<feature type="transmembrane region" description="Helical" evidence="1">
    <location>
        <begin position="363"/>
        <end position="383"/>
    </location>
</feature>
<feature type="transmembrane region" description="Helical" evidence="1">
    <location>
        <begin position="1007"/>
        <end position="1030"/>
    </location>
</feature>
<accession>A0A2H0DYC5</accession>
<dbReference type="SUPFAM" id="SSF82693">
    <property type="entry name" value="Multidrug efflux transporter AcrB pore domain, PN1, PN2, PC1 and PC2 subdomains"/>
    <property type="match status" value="3"/>
</dbReference>
<feature type="transmembrane region" description="Helical" evidence="1">
    <location>
        <begin position="475"/>
        <end position="498"/>
    </location>
</feature>